<sequence>MFKFLLFVLLWRILGNPFLAILVFLVVLYIIDRRFVGLSPSIVKPFRRLSAIRRLRQQVLMNPNDVPGKHELARLYIERKKYAKAKELLMPLQDTLDRSAEFWDDLGAALAGLGEHDAAEAALRNALSINPKVKYGAAYLRLASLKAKSDPGAAIKHLESFRLIDTSSCEAYIQTAKLYAQLGRKEDAARALAECGQNYRALPRYKKRQERKWAIKAWWGRLTGPR</sequence>
<keyword evidence="2" id="KW-1133">Transmembrane helix</keyword>
<evidence type="ECO:0000256" key="2">
    <source>
        <dbReference type="SAM" id="Phobius"/>
    </source>
</evidence>
<dbReference type="InterPro" id="IPR011990">
    <property type="entry name" value="TPR-like_helical_dom_sf"/>
</dbReference>
<dbReference type="SMART" id="SM00028">
    <property type="entry name" value="TPR"/>
    <property type="match status" value="1"/>
</dbReference>
<keyword evidence="2" id="KW-0472">Membrane</keyword>
<feature type="repeat" description="TPR" evidence="1">
    <location>
        <begin position="100"/>
        <end position="133"/>
    </location>
</feature>
<dbReference type="GO" id="GO:0045892">
    <property type="term" value="P:negative regulation of DNA-templated transcription"/>
    <property type="evidence" value="ECO:0007669"/>
    <property type="project" value="InterPro"/>
</dbReference>
<dbReference type="RefSeq" id="WP_148933256.1">
    <property type="nucleotide sequence ID" value="NZ_VNHS01000017.1"/>
</dbReference>
<dbReference type="Gene3D" id="1.25.40.10">
    <property type="entry name" value="Tetratricopeptide repeat domain"/>
    <property type="match status" value="1"/>
</dbReference>
<dbReference type="InterPro" id="IPR019734">
    <property type="entry name" value="TPR_rpt"/>
</dbReference>
<dbReference type="PROSITE" id="PS50005">
    <property type="entry name" value="TPR"/>
    <property type="match status" value="1"/>
</dbReference>
<keyword evidence="4" id="KW-1185">Reference proteome</keyword>
<evidence type="ECO:0000313" key="3">
    <source>
        <dbReference type="EMBL" id="TYP68922.1"/>
    </source>
</evidence>
<reference evidence="3 4" key="1">
    <citation type="submission" date="2019-07" db="EMBL/GenBank/DDBJ databases">
        <title>Genomic Encyclopedia of Type Strains, Phase III (KMG-III): the genomes of soil and plant-associated and newly described type strains.</title>
        <authorList>
            <person name="Whitman W."/>
        </authorList>
    </citation>
    <scope>NUCLEOTIDE SEQUENCE [LARGE SCALE GENOMIC DNA]</scope>
    <source>
        <strain evidence="3 4">BL24</strain>
    </source>
</reference>
<dbReference type="AlphaFoldDB" id="A0A5S5BRV3"/>
<gene>
    <name evidence="3" type="ORF">BCM02_11740</name>
</gene>
<accession>A0A5S5BRV3</accession>
<feature type="transmembrane region" description="Helical" evidence="2">
    <location>
        <begin position="6"/>
        <end position="31"/>
    </location>
</feature>
<dbReference type="OrthoDB" id="2658060at2"/>
<comment type="caution">
    <text evidence="3">The sequence shown here is derived from an EMBL/GenBank/DDBJ whole genome shotgun (WGS) entry which is preliminary data.</text>
</comment>
<dbReference type="Pfam" id="PF13181">
    <property type="entry name" value="TPR_8"/>
    <property type="match status" value="1"/>
</dbReference>
<dbReference type="PANTHER" id="PTHR44749">
    <property type="entry name" value="SUPPRESSOR OF RPS4-RLD 1"/>
    <property type="match status" value="1"/>
</dbReference>
<name>A0A5S5BRV3_9BACL</name>
<dbReference type="EMBL" id="VNHS01000017">
    <property type="protein sequence ID" value="TYP68922.1"/>
    <property type="molecule type" value="Genomic_DNA"/>
</dbReference>
<dbReference type="Proteomes" id="UP000323257">
    <property type="component" value="Unassembled WGS sequence"/>
</dbReference>
<dbReference type="PANTHER" id="PTHR44749:SF1">
    <property type="entry name" value="TETRATRICOPEPTIDE-LIKE HELICAL DOMAIN-CONTAINING PROTEIN"/>
    <property type="match status" value="1"/>
</dbReference>
<dbReference type="InterPro" id="IPR044650">
    <property type="entry name" value="SRFR1-like"/>
</dbReference>
<organism evidence="3 4">
    <name type="scientific">Paenibacillus methanolicus</name>
    <dbReference type="NCBI Taxonomy" id="582686"/>
    <lineage>
        <taxon>Bacteria</taxon>
        <taxon>Bacillati</taxon>
        <taxon>Bacillota</taxon>
        <taxon>Bacilli</taxon>
        <taxon>Bacillales</taxon>
        <taxon>Paenibacillaceae</taxon>
        <taxon>Paenibacillus</taxon>
    </lineage>
</organism>
<evidence type="ECO:0000313" key="4">
    <source>
        <dbReference type="Proteomes" id="UP000323257"/>
    </source>
</evidence>
<proteinExistence type="predicted"/>
<keyword evidence="2" id="KW-0812">Transmembrane</keyword>
<protein>
    <submittedName>
        <fullName evidence="3">Tetratricopeptide repeat protein</fullName>
    </submittedName>
</protein>
<dbReference type="SUPFAM" id="SSF48452">
    <property type="entry name" value="TPR-like"/>
    <property type="match status" value="1"/>
</dbReference>
<keyword evidence="1" id="KW-0802">TPR repeat</keyword>
<evidence type="ECO:0000256" key="1">
    <source>
        <dbReference type="PROSITE-ProRule" id="PRU00339"/>
    </source>
</evidence>